<keyword evidence="2" id="KW-1185">Reference proteome</keyword>
<name>A0ABM9CE69_9BACL</name>
<dbReference type="EMBL" id="CAKMMG010000004">
    <property type="protein sequence ID" value="CAH1210090.1"/>
    <property type="molecule type" value="Genomic_DNA"/>
</dbReference>
<accession>A0ABM9CE69</accession>
<reference evidence="1" key="1">
    <citation type="submission" date="2022-01" db="EMBL/GenBank/DDBJ databases">
        <authorList>
            <person name="Criscuolo A."/>
        </authorList>
    </citation>
    <scope>NUCLEOTIDE SEQUENCE</scope>
    <source>
        <strain evidence="1">CIP111892</strain>
    </source>
</reference>
<proteinExistence type="predicted"/>
<gene>
    <name evidence="1" type="ORF">PAECIP111892_03400</name>
</gene>
<comment type="caution">
    <text evidence="1">The sequence shown here is derived from an EMBL/GenBank/DDBJ whole genome shotgun (WGS) entry which is preliminary data.</text>
</comment>
<dbReference type="Proteomes" id="UP000838324">
    <property type="component" value="Unassembled WGS sequence"/>
</dbReference>
<sequence>MSAFEEFDQERRAIDTLLEQGYQVIRIAEDLDGARVTFTHGGPGQSPVELLLLTADARKHVTTVVFAGRKPAAPIETVI</sequence>
<evidence type="ECO:0000313" key="2">
    <source>
        <dbReference type="Proteomes" id="UP000838324"/>
    </source>
</evidence>
<dbReference type="RefSeq" id="WP_236335058.1">
    <property type="nucleotide sequence ID" value="NZ_CAKMMG010000004.1"/>
</dbReference>
<protein>
    <submittedName>
        <fullName evidence="1">Uncharacterized protein</fullName>
    </submittedName>
</protein>
<evidence type="ECO:0000313" key="1">
    <source>
        <dbReference type="EMBL" id="CAH1210090.1"/>
    </source>
</evidence>
<organism evidence="1 2">
    <name type="scientific">Paenibacillus auburnensis</name>
    <dbReference type="NCBI Taxonomy" id="2905649"/>
    <lineage>
        <taxon>Bacteria</taxon>
        <taxon>Bacillati</taxon>
        <taxon>Bacillota</taxon>
        <taxon>Bacilli</taxon>
        <taxon>Bacillales</taxon>
        <taxon>Paenibacillaceae</taxon>
        <taxon>Paenibacillus</taxon>
    </lineage>
</organism>